<comment type="caution">
    <text evidence="1">The sequence shown here is derived from an EMBL/GenBank/DDBJ whole genome shotgun (WGS) entry which is preliminary data.</text>
</comment>
<dbReference type="RefSeq" id="WP_169300522.1">
    <property type="nucleotide sequence ID" value="NZ_JABBNI010000067.1"/>
</dbReference>
<accession>A0A7Y0HRM9</accession>
<gene>
    <name evidence="1" type="ORF">HBE96_25525</name>
</gene>
<dbReference type="EMBL" id="JABBNI010000067">
    <property type="protein sequence ID" value="NMM65942.1"/>
    <property type="molecule type" value="Genomic_DNA"/>
</dbReference>
<reference evidence="1 2" key="2">
    <citation type="submission" date="2020-06" db="EMBL/GenBank/DDBJ databases">
        <title>Complete Genome Sequence of Clostridium muelleri sp. nov. P21T, an Acid-Alcohol Producing Acetogen Isolated from Old Hay.</title>
        <authorList>
            <person name="Duncan K.E."/>
            <person name="Tanner R.S."/>
        </authorList>
    </citation>
    <scope>NUCLEOTIDE SEQUENCE [LARGE SCALE GENOMIC DNA]</scope>
    <source>
        <strain evidence="1 2">P21</strain>
    </source>
</reference>
<keyword evidence="2" id="KW-1185">Reference proteome</keyword>
<protein>
    <submittedName>
        <fullName evidence="1">Uncharacterized protein</fullName>
    </submittedName>
</protein>
<name>A0A7Y0HRM9_9CLOT</name>
<organism evidence="1 2">
    <name type="scientific">Clostridium muellerianum</name>
    <dbReference type="NCBI Taxonomy" id="2716538"/>
    <lineage>
        <taxon>Bacteria</taxon>
        <taxon>Bacillati</taxon>
        <taxon>Bacillota</taxon>
        <taxon>Clostridia</taxon>
        <taxon>Eubacteriales</taxon>
        <taxon>Clostridiaceae</taxon>
        <taxon>Clostridium</taxon>
    </lineage>
</organism>
<reference evidence="1 2" key="1">
    <citation type="submission" date="2020-04" db="EMBL/GenBank/DDBJ databases">
        <authorList>
            <person name="Doyle D.A."/>
        </authorList>
    </citation>
    <scope>NUCLEOTIDE SEQUENCE [LARGE SCALE GENOMIC DNA]</scope>
    <source>
        <strain evidence="1 2">P21</strain>
    </source>
</reference>
<dbReference type="Proteomes" id="UP000537131">
    <property type="component" value="Unassembled WGS sequence"/>
</dbReference>
<proteinExistence type="predicted"/>
<evidence type="ECO:0000313" key="2">
    <source>
        <dbReference type="Proteomes" id="UP000537131"/>
    </source>
</evidence>
<evidence type="ECO:0000313" key="1">
    <source>
        <dbReference type="EMBL" id="NMM65942.1"/>
    </source>
</evidence>
<sequence>MLQLSFFFSATGEGALWYGNVNSQGTIHAEGYKQVNENSYGAALCISGNKLAVTTYDLREFIYSKIH</sequence>
<dbReference type="AlphaFoldDB" id="A0A7Y0HRM9"/>